<keyword evidence="13" id="KW-0239">DNA-directed DNA polymerase</keyword>
<dbReference type="GO" id="GO:0003677">
    <property type="term" value="F:DNA binding"/>
    <property type="evidence" value="ECO:0007669"/>
    <property type="project" value="UniProtKB-KW"/>
</dbReference>
<comment type="catalytic activity">
    <reaction evidence="20">
        <text>ATP + (deoxyribonucleotide)n-3'-hydroxyl + 5'-phospho-(deoxyribonucleotide)m = (deoxyribonucleotide)n+m + AMP + diphosphate.</text>
        <dbReference type="EC" id="6.5.1.1"/>
    </reaction>
</comment>
<dbReference type="Gene3D" id="2.40.50.140">
    <property type="entry name" value="Nucleic acid-binding proteins"/>
    <property type="match status" value="1"/>
</dbReference>
<keyword evidence="9" id="KW-0227">DNA damage</keyword>
<dbReference type="EMBL" id="QQTP01000008">
    <property type="protein sequence ID" value="RDJ23770.1"/>
    <property type="molecule type" value="Genomic_DNA"/>
</dbReference>
<dbReference type="InterPro" id="IPR012340">
    <property type="entry name" value="NA-bd_OB-fold"/>
</dbReference>
<keyword evidence="14" id="KW-0238">DNA-binding</keyword>
<dbReference type="CDD" id="cd07906">
    <property type="entry name" value="Adenylation_DNA_ligase_LigD_LigC"/>
    <property type="match status" value="1"/>
</dbReference>
<keyword evidence="11" id="KW-0269">Exonuclease</keyword>
<dbReference type="InterPro" id="IPR052171">
    <property type="entry name" value="NHEJ_LigD"/>
</dbReference>
<dbReference type="InterPro" id="IPR022272">
    <property type="entry name" value="Lipocalin_CS"/>
</dbReference>
<keyword evidence="16" id="KW-0234">DNA repair</keyword>
<dbReference type="GO" id="GO:0003887">
    <property type="term" value="F:DNA-directed DNA polymerase activity"/>
    <property type="evidence" value="ECO:0007669"/>
    <property type="project" value="UniProtKB-KW"/>
</dbReference>
<keyword evidence="12" id="KW-0067">ATP-binding</keyword>
<keyword evidence="10" id="KW-0378">Hydrolase</keyword>
<dbReference type="RefSeq" id="WP_114830395.1">
    <property type="nucleotide sequence ID" value="NZ_QQTO01000035.1"/>
</dbReference>
<dbReference type="InterPro" id="IPR012309">
    <property type="entry name" value="DNA_ligase_ATP-dep_C"/>
</dbReference>
<comment type="caution">
    <text evidence="23">The sequence shown here is derived from an EMBL/GenBank/DDBJ whole genome shotgun (WGS) entry which is preliminary data.</text>
</comment>
<evidence type="ECO:0000256" key="8">
    <source>
        <dbReference type="ARBA" id="ARBA00022741"/>
    </source>
</evidence>
<dbReference type="InterPro" id="IPR014146">
    <property type="entry name" value="LigD_ligase_dom"/>
</dbReference>
<keyword evidence="5" id="KW-0548">Nucleotidyltransferase</keyword>
<dbReference type="CDD" id="cd07971">
    <property type="entry name" value="OBF_DNA_ligase_LigD"/>
    <property type="match status" value="1"/>
</dbReference>
<evidence type="ECO:0000256" key="20">
    <source>
        <dbReference type="ARBA" id="ARBA00034003"/>
    </source>
</evidence>
<evidence type="ECO:0000259" key="22">
    <source>
        <dbReference type="PROSITE" id="PS50160"/>
    </source>
</evidence>
<dbReference type="InterPro" id="IPR014145">
    <property type="entry name" value="LigD_pol_dom"/>
</dbReference>
<dbReference type="NCBIfam" id="TIGR02777">
    <property type="entry name" value="LigD_PE_dom"/>
    <property type="match status" value="1"/>
</dbReference>
<dbReference type="Proteomes" id="UP000255207">
    <property type="component" value="Unassembled WGS sequence"/>
</dbReference>
<dbReference type="PROSITE" id="PS00213">
    <property type="entry name" value="LIPOCALIN"/>
    <property type="match status" value="1"/>
</dbReference>
<gene>
    <name evidence="23" type="primary">ligD</name>
    <name evidence="23" type="ORF">DWE98_16670</name>
</gene>
<dbReference type="Gene3D" id="3.30.1490.70">
    <property type="match status" value="1"/>
</dbReference>
<dbReference type="NCBIfam" id="TIGR02776">
    <property type="entry name" value="NHEJ_ligase_prk"/>
    <property type="match status" value="1"/>
</dbReference>
<name>A0A370L4G2_9HYPH</name>
<evidence type="ECO:0000256" key="10">
    <source>
        <dbReference type="ARBA" id="ARBA00022801"/>
    </source>
</evidence>
<keyword evidence="18" id="KW-0511">Multifunctional enzyme</keyword>
<feature type="region of interest" description="Disordered" evidence="21">
    <location>
        <begin position="813"/>
        <end position="839"/>
    </location>
</feature>
<organism evidence="23 24">
    <name type="scientific">Bosea caraganae</name>
    <dbReference type="NCBI Taxonomy" id="2763117"/>
    <lineage>
        <taxon>Bacteria</taxon>
        <taxon>Pseudomonadati</taxon>
        <taxon>Pseudomonadota</taxon>
        <taxon>Alphaproteobacteria</taxon>
        <taxon>Hyphomicrobiales</taxon>
        <taxon>Boseaceae</taxon>
        <taxon>Bosea</taxon>
    </lineage>
</organism>
<feature type="compositionally biased region" description="Low complexity" evidence="21">
    <location>
        <begin position="208"/>
        <end position="220"/>
    </location>
</feature>
<keyword evidence="6" id="KW-0540">Nuclease</keyword>
<evidence type="ECO:0000256" key="18">
    <source>
        <dbReference type="ARBA" id="ARBA00023268"/>
    </source>
</evidence>
<dbReference type="SUPFAM" id="SSF50249">
    <property type="entry name" value="Nucleic acid-binding proteins"/>
    <property type="match status" value="1"/>
</dbReference>
<dbReference type="GO" id="GO:0006310">
    <property type="term" value="P:DNA recombination"/>
    <property type="evidence" value="ECO:0007669"/>
    <property type="project" value="UniProtKB-KW"/>
</dbReference>
<comment type="cofactor">
    <cofactor evidence="1">
        <name>Mn(2+)</name>
        <dbReference type="ChEBI" id="CHEBI:29035"/>
    </cofactor>
</comment>
<proteinExistence type="predicted"/>
<dbReference type="CDD" id="cd04862">
    <property type="entry name" value="PaeLigD_Pol_like"/>
    <property type="match status" value="1"/>
</dbReference>
<dbReference type="OrthoDB" id="9802472at2"/>
<evidence type="ECO:0000313" key="24">
    <source>
        <dbReference type="Proteomes" id="UP000255207"/>
    </source>
</evidence>
<evidence type="ECO:0000256" key="13">
    <source>
        <dbReference type="ARBA" id="ARBA00022932"/>
    </source>
</evidence>
<keyword evidence="4" id="KW-0808">Transferase</keyword>
<feature type="region of interest" description="Disordered" evidence="21">
    <location>
        <begin position="531"/>
        <end position="558"/>
    </location>
</feature>
<dbReference type="NCBIfam" id="TIGR02779">
    <property type="entry name" value="NHEJ_ligase_lig"/>
    <property type="match status" value="1"/>
</dbReference>
<protein>
    <recommendedName>
        <fullName evidence="2">DNA ligase (ATP)</fullName>
        <ecNumber evidence="2">6.5.1.1</ecNumber>
    </recommendedName>
    <alternativeName>
        <fullName evidence="19">NHEJ DNA polymerase</fullName>
    </alternativeName>
</protein>
<dbReference type="Pfam" id="PF04679">
    <property type="entry name" value="DNA_ligase_A_C"/>
    <property type="match status" value="1"/>
</dbReference>
<evidence type="ECO:0000256" key="19">
    <source>
        <dbReference type="ARBA" id="ARBA00029943"/>
    </source>
</evidence>
<dbReference type="AlphaFoldDB" id="A0A370L4G2"/>
<accession>A0A370L4G2</accession>
<dbReference type="Gene3D" id="3.30.470.30">
    <property type="entry name" value="DNA ligase/mRNA capping enzyme"/>
    <property type="match status" value="1"/>
</dbReference>
<evidence type="ECO:0000256" key="1">
    <source>
        <dbReference type="ARBA" id="ARBA00001936"/>
    </source>
</evidence>
<evidence type="ECO:0000256" key="4">
    <source>
        <dbReference type="ARBA" id="ARBA00022679"/>
    </source>
</evidence>
<dbReference type="NCBIfam" id="NF004628">
    <property type="entry name" value="PRK05972.1"/>
    <property type="match status" value="1"/>
</dbReference>
<dbReference type="SUPFAM" id="SSF56091">
    <property type="entry name" value="DNA ligase/mRNA capping enzyme, catalytic domain"/>
    <property type="match status" value="1"/>
</dbReference>
<keyword evidence="17" id="KW-0464">Manganese</keyword>
<evidence type="ECO:0000256" key="15">
    <source>
        <dbReference type="ARBA" id="ARBA00023172"/>
    </source>
</evidence>
<dbReference type="Gene3D" id="3.90.920.10">
    <property type="entry name" value="DNA primase, PRIM domain"/>
    <property type="match status" value="1"/>
</dbReference>
<dbReference type="GO" id="GO:0005524">
    <property type="term" value="F:ATP binding"/>
    <property type="evidence" value="ECO:0007669"/>
    <property type="project" value="UniProtKB-KW"/>
</dbReference>
<dbReference type="NCBIfam" id="TIGR02778">
    <property type="entry name" value="ligD_pol"/>
    <property type="match status" value="1"/>
</dbReference>
<reference evidence="24" key="1">
    <citation type="submission" date="2018-07" db="EMBL/GenBank/DDBJ databases">
        <authorList>
            <person name="Safronova V.I."/>
            <person name="Chirak E.R."/>
            <person name="Sazanova A.L."/>
        </authorList>
    </citation>
    <scope>NUCLEOTIDE SEQUENCE [LARGE SCALE GENOMIC DNA]</scope>
    <source>
        <strain evidence="24">RCAM04685</strain>
    </source>
</reference>
<dbReference type="Pfam" id="PF01068">
    <property type="entry name" value="DNA_ligase_A_M"/>
    <property type="match status" value="1"/>
</dbReference>
<evidence type="ECO:0000256" key="11">
    <source>
        <dbReference type="ARBA" id="ARBA00022839"/>
    </source>
</evidence>
<feature type="domain" description="ATP-dependent DNA ligase family profile" evidence="22">
    <location>
        <begin position="324"/>
        <end position="459"/>
    </location>
</feature>
<dbReference type="PANTHER" id="PTHR42705:SF2">
    <property type="entry name" value="BIFUNCTIONAL NON-HOMOLOGOUS END JOINING PROTEIN LIGD"/>
    <property type="match status" value="1"/>
</dbReference>
<evidence type="ECO:0000256" key="14">
    <source>
        <dbReference type="ARBA" id="ARBA00023125"/>
    </source>
</evidence>
<evidence type="ECO:0000256" key="9">
    <source>
        <dbReference type="ARBA" id="ARBA00022763"/>
    </source>
</evidence>
<evidence type="ECO:0000256" key="2">
    <source>
        <dbReference type="ARBA" id="ARBA00012727"/>
    </source>
</evidence>
<dbReference type="GO" id="GO:0003910">
    <property type="term" value="F:DNA ligase (ATP) activity"/>
    <property type="evidence" value="ECO:0007669"/>
    <property type="project" value="UniProtKB-EC"/>
</dbReference>
<keyword evidence="15" id="KW-0233">DNA recombination</keyword>
<evidence type="ECO:0000256" key="17">
    <source>
        <dbReference type="ARBA" id="ARBA00023211"/>
    </source>
</evidence>
<dbReference type="InterPro" id="IPR014143">
    <property type="entry name" value="NHEJ_ligase_prk"/>
</dbReference>
<sequence>MAANLDLYRAKRDFKQTREPKGKAAARGKAQMAGGAFVIHKHAATRLHYDLRLEHDGVLWSWAVTRGPSLDPAEKRLAVHVEDHPLDYGSFEGTIPKGNYGAGAVIVWDEGQWLPEADPVRGMEKGHLAFELKGHKLAGKWHLVRLKPRRGEKRDNWLLIKVEDGFARDDEDILETAPASVKSGLTIEDVEQGRVPLAETKSRKVQDAKPAPTRKAAAAKSASTASALPAFVKPCLATLEEKPPTGETWLHEVKFDGYRTQARIEDGKVKLLTRTGLDWTNRFGKAIPSAFGALPCDAALIDGEIVVLGENGISSFSHLQEALSEERSDGMVYFGFDLLHLDGEDLRDDPLLARKERLEALLQDTPHDGPLRYSEHFIEPGQTMLRHACRMGLEGVISKRADAPYRSGRGRDWVKSKCTQRQEFVIAGYVPSKASRNQLGSLVMGYHEGGELKPAGRVGTGFSRKSAAALKAKLDAIASDVSPFQGKAGRERGIVWVKPELVAEIEFGAWTASKTLRHSAFMGLREDKPADEVVAETPRPPPKAKARQAMQNSAPKATTGIKLSKPDKVLWPDIGFTKQNLLDYYAAIWPHMAPYVVDRPLSLLRAPDGIEAHRFFQKHAMPGMSDAVSTMKDPDGGEELLFIRDFDGLAALVQLGVVEVHVWGAKIDAIETPDQVIFDLDPDPGVDVARVRDAAQTVRQRLTELGFESYLKTSGGKGFHVVMSLKPKADWTEVKEFSRDFAKAMEQAEPKLYTATLSKKARKGRIFIDYLRNGRGSTAIAPFSSRARPGAAVSMPVAWEELAKGLKPDQFRAPDLMKGLPKQDDPWAGFFEPSRSLKR</sequence>
<dbReference type="GO" id="GO:0046872">
    <property type="term" value="F:metal ion binding"/>
    <property type="evidence" value="ECO:0007669"/>
    <property type="project" value="UniProtKB-KW"/>
</dbReference>
<evidence type="ECO:0000256" key="7">
    <source>
        <dbReference type="ARBA" id="ARBA00022723"/>
    </source>
</evidence>
<keyword evidence="24" id="KW-1185">Reference proteome</keyword>
<dbReference type="PANTHER" id="PTHR42705">
    <property type="entry name" value="BIFUNCTIONAL NON-HOMOLOGOUS END JOINING PROTEIN LIGD"/>
    <property type="match status" value="1"/>
</dbReference>
<keyword evidence="7" id="KW-0479">Metal-binding</keyword>
<evidence type="ECO:0000256" key="21">
    <source>
        <dbReference type="SAM" id="MobiDB-lite"/>
    </source>
</evidence>
<dbReference type="InterPro" id="IPR012310">
    <property type="entry name" value="DNA_ligase_ATP-dep_cent"/>
</dbReference>
<evidence type="ECO:0000313" key="23">
    <source>
        <dbReference type="EMBL" id="RDJ23770.1"/>
    </source>
</evidence>
<feature type="region of interest" description="Disordered" evidence="21">
    <location>
        <begin position="199"/>
        <end position="220"/>
    </location>
</feature>
<dbReference type="Pfam" id="PF21686">
    <property type="entry name" value="LigD_Prim-Pol"/>
    <property type="match status" value="1"/>
</dbReference>
<evidence type="ECO:0000256" key="5">
    <source>
        <dbReference type="ARBA" id="ARBA00022695"/>
    </source>
</evidence>
<dbReference type="InterPro" id="IPR014144">
    <property type="entry name" value="LigD_PE_domain"/>
</dbReference>
<evidence type="ECO:0000256" key="3">
    <source>
        <dbReference type="ARBA" id="ARBA00022598"/>
    </source>
</evidence>
<evidence type="ECO:0000256" key="16">
    <source>
        <dbReference type="ARBA" id="ARBA00023204"/>
    </source>
</evidence>
<dbReference type="GO" id="GO:0006281">
    <property type="term" value="P:DNA repair"/>
    <property type="evidence" value="ECO:0007669"/>
    <property type="project" value="UniProtKB-KW"/>
</dbReference>
<dbReference type="Pfam" id="PF13298">
    <property type="entry name" value="LigD_N"/>
    <property type="match status" value="1"/>
</dbReference>
<dbReference type="GO" id="GO:0004527">
    <property type="term" value="F:exonuclease activity"/>
    <property type="evidence" value="ECO:0007669"/>
    <property type="project" value="UniProtKB-KW"/>
</dbReference>
<evidence type="ECO:0000256" key="12">
    <source>
        <dbReference type="ARBA" id="ARBA00022840"/>
    </source>
</evidence>
<evidence type="ECO:0000256" key="6">
    <source>
        <dbReference type="ARBA" id="ARBA00022722"/>
    </source>
</evidence>
<dbReference type="PROSITE" id="PS50160">
    <property type="entry name" value="DNA_LIGASE_A3"/>
    <property type="match status" value="1"/>
</dbReference>
<keyword evidence="3 23" id="KW-0436">Ligase</keyword>
<dbReference type="EC" id="6.5.1.1" evidence="2"/>
<keyword evidence="8" id="KW-0547">Nucleotide-binding</keyword>
<dbReference type="InterPro" id="IPR033651">
    <property type="entry name" value="PaeLigD_Pol-like"/>
</dbReference>